<feature type="transmembrane region" description="Helical" evidence="1">
    <location>
        <begin position="7"/>
        <end position="32"/>
    </location>
</feature>
<keyword evidence="1" id="KW-0472">Membrane</keyword>
<proteinExistence type="predicted"/>
<protein>
    <recommendedName>
        <fullName evidence="2">DUF6534 domain-containing protein</fullName>
    </recommendedName>
</protein>
<gene>
    <name evidence="3" type="ORF">FB45DRAFT_920798</name>
</gene>
<evidence type="ECO:0000313" key="3">
    <source>
        <dbReference type="EMBL" id="KAJ7627180.1"/>
    </source>
</evidence>
<evidence type="ECO:0000256" key="1">
    <source>
        <dbReference type="SAM" id="Phobius"/>
    </source>
</evidence>
<dbReference type="InterPro" id="IPR045339">
    <property type="entry name" value="DUF6534"/>
</dbReference>
<reference evidence="3" key="1">
    <citation type="submission" date="2023-03" db="EMBL/GenBank/DDBJ databases">
        <title>Massive genome expansion in bonnet fungi (Mycena s.s.) driven by repeated elements and novel gene families across ecological guilds.</title>
        <authorList>
            <consortium name="Lawrence Berkeley National Laboratory"/>
            <person name="Harder C.B."/>
            <person name="Miyauchi S."/>
            <person name="Viragh M."/>
            <person name="Kuo A."/>
            <person name="Thoen E."/>
            <person name="Andreopoulos B."/>
            <person name="Lu D."/>
            <person name="Skrede I."/>
            <person name="Drula E."/>
            <person name="Henrissat B."/>
            <person name="Morin E."/>
            <person name="Kohler A."/>
            <person name="Barry K."/>
            <person name="LaButti K."/>
            <person name="Morin E."/>
            <person name="Salamov A."/>
            <person name="Lipzen A."/>
            <person name="Mereny Z."/>
            <person name="Hegedus B."/>
            <person name="Baldrian P."/>
            <person name="Stursova M."/>
            <person name="Weitz H."/>
            <person name="Taylor A."/>
            <person name="Grigoriev I.V."/>
            <person name="Nagy L.G."/>
            <person name="Martin F."/>
            <person name="Kauserud H."/>
        </authorList>
    </citation>
    <scope>NUCLEOTIDE SEQUENCE</scope>
    <source>
        <strain evidence="3">9284</strain>
    </source>
</reference>
<dbReference type="Proteomes" id="UP001221142">
    <property type="component" value="Unassembled WGS sequence"/>
</dbReference>
<feature type="transmembrane region" description="Helical" evidence="1">
    <location>
        <begin position="38"/>
        <end position="58"/>
    </location>
</feature>
<organism evidence="3 4">
    <name type="scientific">Roridomyces roridus</name>
    <dbReference type="NCBI Taxonomy" id="1738132"/>
    <lineage>
        <taxon>Eukaryota</taxon>
        <taxon>Fungi</taxon>
        <taxon>Dikarya</taxon>
        <taxon>Basidiomycota</taxon>
        <taxon>Agaricomycotina</taxon>
        <taxon>Agaricomycetes</taxon>
        <taxon>Agaricomycetidae</taxon>
        <taxon>Agaricales</taxon>
        <taxon>Marasmiineae</taxon>
        <taxon>Mycenaceae</taxon>
        <taxon>Roridomyces</taxon>
    </lineage>
</organism>
<dbReference type="Pfam" id="PF20152">
    <property type="entry name" value="DUF6534"/>
    <property type="match status" value="1"/>
</dbReference>
<keyword evidence="4" id="KW-1185">Reference proteome</keyword>
<evidence type="ECO:0000313" key="4">
    <source>
        <dbReference type="Proteomes" id="UP001221142"/>
    </source>
</evidence>
<dbReference type="EMBL" id="JARKIF010000011">
    <property type="protein sequence ID" value="KAJ7627180.1"/>
    <property type="molecule type" value="Genomic_DNA"/>
</dbReference>
<keyword evidence="1" id="KW-1133">Transmembrane helix</keyword>
<accession>A0AAD7BQQ9</accession>
<feature type="domain" description="DUF6534" evidence="2">
    <location>
        <begin position="2"/>
        <end position="62"/>
    </location>
</feature>
<keyword evidence="1" id="KW-0812">Transmembrane</keyword>
<dbReference type="AlphaFoldDB" id="A0AAD7BQQ9"/>
<comment type="caution">
    <text evidence="3">The sequence shown here is derived from an EMBL/GenBank/DDBJ whole genome shotgun (WGS) entry which is preliminary data.</text>
</comment>
<feature type="non-terminal residue" evidence="3">
    <location>
        <position position="1"/>
    </location>
</feature>
<sequence length="153" mass="16663">TRNVINQLVAVTLQTGTATAAIAVAALIGFMLNEEGNIGVGFAWCLGRTYVLSMLSNLNIRKIARRPAPSVTLPTIPRTSVIFGQPGSDLGDTDTFTSRQYANRTVATIDSQVDGRPEDELKVKDDKEMSCECVEMKELSSWSKVQEDQVDVP</sequence>
<evidence type="ECO:0000259" key="2">
    <source>
        <dbReference type="Pfam" id="PF20152"/>
    </source>
</evidence>
<name>A0AAD7BQQ9_9AGAR</name>